<dbReference type="Pfam" id="PF25601">
    <property type="entry name" value="AAA_lid_14"/>
    <property type="match status" value="1"/>
</dbReference>
<evidence type="ECO:0000256" key="2">
    <source>
        <dbReference type="ARBA" id="ARBA00022840"/>
    </source>
</evidence>
<dbReference type="SMART" id="SM00091">
    <property type="entry name" value="PAS"/>
    <property type="match status" value="1"/>
</dbReference>
<dbReference type="InterPro" id="IPR009057">
    <property type="entry name" value="Homeodomain-like_sf"/>
</dbReference>
<feature type="domain" description="PAC" evidence="7">
    <location>
        <begin position="89"/>
        <end position="141"/>
    </location>
</feature>
<dbReference type="InterPro" id="IPR003593">
    <property type="entry name" value="AAA+_ATPase"/>
</dbReference>
<evidence type="ECO:0000259" key="7">
    <source>
        <dbReference type="PROSITE" id="PS50113"/>
    </source>
</evidence>
<dbReference type="NCBIfam" id="TIGR00229">
    <property type="entry name" value="sensory_box"/>
    <property type="match status" value="1"/>
</dbReference>
<dbReference type="GO" id="GO:0005524">
    <property type="term" value="F:ATP binding"/>
    <property type="evidence" value="ECO:0007669"/>
    <property type="project" value="UniProtKB-KW"/>
</dbReference>
<dbReference type="PRINTS" id="PR01590">
    <property type="entry name" value="HTHFIS"/>
</dbReference>
<dbReference type="Pfam" id="PF00158">
    <property type="entry name" value="Sigma54_activat"/>
    <property type="match status" value="1"/>
</dbReference>
<dbReference type="GO" id="GO:0043565">
    <property type="term" value="F:sequence-specific DNA binding"/>
    <property type="evidence" value="ECO:0007669"/>
    <property type="project" value="InterPro"/>
</dbReference>
<dbReference type="AlphaFoldDB" id="A0A975BYE7"/>
<dbReference type="InterPro" id="IPR025662">
    <property type="entry name" value="Sigma_54_int_dom_ATP-bd_1"/>
</dbReference>
<gene>
    <name evidence="8" type="ORF">dnm_096450</name>
</gene>
<dbReference type="InterPro" id="IPR013656">
    <property type="entry name" value="PAS_4"/>
</dbReference>
<evidence type="ECO:0000259" key="6">
    <source>
        <dbReference type="PROSITE" id="PS50112"/>
    </source>
</evidence>
<keyword evidence="2" id="KW-0067">ATP-binding</keyword>
<dbReference type="InterPro" id="IPR025944">
    <property type="entry name" value="Sigma_54_int_dom_CS"/>
</dbReference>
<dbReference type="EMBL" id="CP061800">
    <property type="protein sequence ID" value="QTA93543.1"/>
    <property type="molecule type" value="Genomic_DNA"/>
</dbReference>
<dbReference type="SUPFAM" id="SSF52540">
    <property type="entry name" value="P-loop containing nucleoside triphosphate hydrolases"/>
    <property type="match status" value="1"/>
</dbReference>
<reference evidence="8" key="1">
    <citation type="journal article" date="2021" name="Microb. Physiol.">
        <title>Proteogenomic Insights into the Physiology of Marine, Sulfate-Reducing, Filamentous Desulfonema limicola and Desulfonema magnum.</title>
        <authorList>
            <person name="Schnaars V."/>
            <person name="Wohlbrand L."/>
            <person name="Scheve S."/>
            <person name="Hinrichs C."/>
            <person name="Reinhardt R."/>
            <person name="Rabus R."/>
        </authorList>
    </citation>
    <scope>NUCLEOTIDE SEQUENCE</scope>
    <source>
        <strain evidence="8">4be13</strain>
    </source>
</reference>
<dbReference type="SMART" id="SM00382">
    <property type="entry name" value="AAA"/>
    <property type="match status" value="1"/>
</dbReference>
<dbReference type="PROSITE" id="PS00688">
    <property type="entry name" value="SIGMA54_INTERACT_3"/>
    <property type="match status" value="1"/>
</dbReference>
<dbReference type="FunFam" id="3.40.50.300:FF:000006">
    <property type="entry name" value="DNA-binding transcriptional regulator NtrC"/>
    <property type="match status" value="1"/>
</dbReference>
<dbReference type="PROSITE" id="PS50045">
    <property type="entry name" value="SIGMA54_INTERACT_4"/>
    <property type="match status" value="1"/>
</dbReference>
<dbReference type="InterPro" id="IPR058031">
    <property type="entry name" value="AAA_lid_NorR"/>
</dbReference>
<dbReference type="PROSITE" id="PS50112">
    <property type="entry name" value="PAS"/>
    <property type="match status" value="1"/>
</dbReference>
<feature type="domain" description="PAS" evidence="6">
    <location>
        <begin position="23"/>
        <end position="61"/>
    </location>
</feature>
<dbReference type="KEGG" id="dmm:dnm_096450"/>
<evidence type="ECO:0000256" key="1">
    <source>
        <dbReference type="ARBA" id="ARBA00022741"/>
    </source>
</evidence>
<dbReference type="PROSITE" id="PS00675">
    <property type="entry name" value="SIGMA54_INTERACT_1"/>
    <property type="match status" value="1"/>
</dbReference>
<accession>A0A975BYE7</accession>
<dbReference type="Pfam" id="PF02954">
    <property type="entry name" value="HTH_8"/>
    <property type="match status" value="1"/>
</dbReference>
<dbReference type="Proteomes" id="UP000663722">
    <property type="component" value="Chromosome"/>
</dbReference>
<keyword evidence="3" id="KW-0805">Transcription regulation</keyword>
<name>A0A975BYE7_9BACT</name>
<proteinExistence type="predicted"/>
<dbReference type="SUPFAM" id="SSF46689">
    <property type="entry name" value="Homeodomain-like"/>
    <property type="match status" value="1"/>
</dbReference>
<keyword evidence="4" id="KW-0804">Transcription</keyword>
<dbReference type="CDD" id="cd00130">
    <property type="entry name" value="PAS"/>
    <property type="match status" value="1"/>
</dbReference>
<dbReference type="Gene3D" id="1.10.10.60">
    <property type="entry name" value="Homeodomain-like"/>
    <property type="match status" value="1"/>
</dbReference>
<protein>
    <submittedName>
        <fullName evidence="8">Transcriptional regulator, sigma54-dependent</fullName>
    </submittedName>
</protein>
<dbReference type="RefSeq" id="WP_207680439.1">
    <property type="nucleotide sequence ID" value="NZ_CP061800.1"/>
</dbReference>
<dbReference type="InterPro" id="IPR035965">
    <property type="entry name" value="PAS-like_dom_sf"/>
</dbReference>
<evidence type="ECO:0000313" key="8">
    <source>
        <dbReference type="EMBL" id="QTA93543.1"/>
    </source>
</evidence>
<dbReference type="Gene3D" id="3.30.450.20">
    <property type="entry name" value="PAS domain"/>
    <property type="match status" value="1"/>
</dbReference>
<feature type="domain" description="Sigma-54 factor interaction" evidence="5">
    <location>
        <begin position="148"/>
        <end position="377"/>
    </location>
</feature>
<evidence type="ECO:0000256" key="3">
    <source>
        <dbReference type="ARBA" id="ARBA00023015"/>
    </source>
</evidence>
<dbReference type="InterPro" id="IPR002197">
    <property type="entry name" value="HTH_Fis"/>
</dbReference>
<keyword evidence="1" id="KW-0547">Nucleotide-binding</keyword>
<dbReference type="PROSITE" id="PS50113">
    <property type="entry name" value="PAC"/>
    <property type="match status" value="1"/>
</dbReference>
<dbReference type="PANTHER" id="PTHR32071">
    <property type="entry name" value="TRANSCRIPTIONAL REGULATORY PROTEIN"/>
    <property type="match status" value="1"/>
</dbReference>
<dbReference type="Gene3D" id="1.10.8.60">
    <property type="match status" value="1"/>
</dbReference>
<dbReference type="PANTHER" id="PTHR32071:SF113">
    <property type="entry name" value="ALGINATE BIOSYNTHESIS TRANSCRIPTIONAL REGULATORY PROTEIN ALGB"/>
    <property type="match status" value="1"/>
</dbReference>
<dbReference type="GO" id="GO:0006355">
    <property type="term" value="P:regulation of DNA-templated transcription"/>
    <property type="evidence" value="ECO:0007669"/>
    <property type="project" value="InterPro"/>
</dbReference>
<dbReference type="InterPro" id="IPR000700">
    <property type="entry name" value="PAS-assoc_C"/>
</dbReference>
<keyword evidence="9" id="KW-1185">Reference proteome</keyword>
<sequence>MSTQKNKKKHTDKSVPSDPTTIILESISDGVFTVDSDWRITSFNRAAEEITSILREEAIGRHCSEVFRASMCETDCALRRTMDTGTPIINRSAFIVDAEGRRIPISVSTALLRDENGNIVGGVETFRDLSLVEELRKELEGRFQMGDLISRSVSMREIFDILPQVAASDSTVLIQGETGTGKELVARAIHNLSPRQNKPFVAVNCGALPDTLLESELFGYKAGAFTGANKDKPGRFELARGGTLFLDEIGEITPALQVRLLRVLQEKIFEPLGGTASVTADVRIITATNKDIAAHVKNNNFRQDLFYRINVVRIDLPPLRKRKEDIPMLAEHFVTRFNRLQDKSLSGVSSEVLARLMAHDFPGNIRELENIIEYAFVLCREGEIECCHLPGDFIASNPRTPGPDDIKNTVRAMEAQTILDALKRNNNNRIATARDLGIHKSTLFRKIKSLGLSLPKKDGRSRK</sequence>
<evidence type="ECO:0000256" key="4">
    <source>
        <dbReference type="ARBA" id="ARBA00023163"/>
    </source>
</evidence>
<dbReference type="SUPFAM" id="SSF55785">
    <property type="entry name" value="PYP-like sensor domain (PAS domain)"/>
    <property type="match status" value="1"/>
</dbReference>
<dbReference type="CDD" id="cd00009">
    <property type="entry name" value="AAA"/>
    <property type="match status" value="1"/>
</dbReference>
<evidence type="ECO:0000259" key="5">
    <source>
        <dbReference type="PROSITE" id="PS50045"/>
    </source>
</evidence>
<organism evidence="8 9">
    <name type="scientific">Desulfonema magnum</name>
    <dbReference type="NCBI Taxonomy" id="45655"/>
    <lineage>
        <taxon>Bacteria</taxon>
        <taxon>Pseudomonadati</taxon>
        <taxon>Thermodesulfobacteriota</taxon>
        <taxon>Desulfobacteria</taxon>
        <taxon>Desulfobacterales</taxon>
        <taxon>Desulfococcaceae</taxon>
        <taxon>Desulfonema</taxon>
    </lineage>
</organism>
<dbReference type="InterPro" id="IPR002078">
    <property type="entry name" value="Sigma_54_int"/>
</dbReference>
<evidence type="ECO:0000313" key="9">
    <source>
        <dbReference type="Proteomes" id="UP000663722"/>
    </source>
</evidence>
<dbReference type="InterPro" id="IPR000014">
    <property type="entry name" value="PAS"/>
</dbReference>
<dbReference type="Gene3D" id="3.40.50.300">
    <property type="entry name" value="P-loop containing nucleotide triphosphate hydrolases"/>
    <property type="match status" value="1"/>
</dbReference>
<dbReference type="Pfam" id="PF08448">
    <property type="entry name" value="PAS_4"/>
    <property type="match status" value="1"/>
</dbReference>
<dbReference type="InterPro" id="IPR027417">
    <property type="entry name" value="P-loop_NTPase"/>
</dbReference>